<evidence type="ECO:0000313" key="23">
    <source>
        <dbReference type="Proteomes" id="UP000000311"/>
    </source>
</evidence>
<dbReference type="PANTHER" id="PTHR45997">
    <property type="entry name" value="DNA LIGASE 4"/>
    <property type="match status" value="1"/>
</dbReference>
<proteinExistence type="inferred from homology"/>
<dbReference type="GO" id="GO:0003677">
    <property type="term" value="F:DNA binding"/>
    <property type="evidence" value="ECO:0007669"/>
    <property type="project" value="InterPro"/>
</dbReference>
<keyword evidence="15" id="KW-0539">Nucleus</keyword>
<feature type="domain" description="BRCT" evidence="21">
    <location>
        <begin position="828"/>
        <end position="889"/>
    </location>
</feature>
<evidence type="ECO:0000256" key="8">
    <source>
        <dbReference type="ARBA" id="ARBA00022737"/>
    </source>
</evidence>
<evidence type="ECO:0000256" key="11">
    <source>
        <dbReference type="ARBA" id="ARBA00022840"/>
    </source>
</evidence>
<evidence type="ECO:0000256" key="18">
    <source>
        <dbReference type="ARBA" id="ARBA00034003"/>
    </source>
</evidence>
<keyword evidence="10" id="KW-0227">DNA damage</keyword>
<dbReference type="Pfam" id="PF01068">
    <property type="entry name" value="DNA_ligase_A_M"/>
    <property type="match status" value="1"/>
</dbReference>
<keyword evidence="8" id="KW-0677">Repeat</keyword>
<comment type="catalytic activity">
    <reaction evidence="18">
        <text>ATP + (deoxyribonucleotide)n-3'-hydroxyl + 5'-phospho-(deoxyribonucleotide)m = (deoxyribonucleotide)n+m + AMP + diphosphate.</text>
        <dbReference type="EC" id="6.5.1.1"/>
    </reaction>
</comment>
<evidence type="ECO:0000256" key="3">
    <source>
        <dbReference type="ARBA" id="ARBA00007572"/>
    </source>
</evidence>
<evidence type="ECO:0000256" key="12">
    <source>
        <dbReference type="ARBA" id="ARBA00022842"/>
    </source>
</evidence>
<keyword evidence="11" id="KW-0067">ATP-binding</keyword>
<dbReference type="GO" id="GO:0032807">
    <property type="term" value="C:DNA ligase IV complex"/>
    <property type="evidence" value="ECO:0007669"/>
    <property type="project" value="TreeGrafter"/>
</dbReference>
<dbReference type="EMBL" id="GL436931">
    <property type="protein sequence ID" value="EFN71325.1"/>
    <property type="molecule type" value="Genomic_DNA"/>
</dbReference>
<organism evidence="23">
    <name type="scientific">Camponotus floridanus</name>
    <name type="common">Florida carpenter ant</name>
    <dbReference type="NCBI Taxonomy" id="104421"/>
    <lineage>
        <taxon>Eukaryota</taxon>
        <taxon>Metazoa</taxon>
        <taxon>Ecdysozoa</taxon>
        <taxon>Arthropoda</taxon>
        <taxon>Hexapoda</taxon>
        <taxon>Insecta</taxon>
        <taxon>Pterygota</taxon>
        <taxon>Neoptera</taxon>
        <taxon>Endopterygota</taxon>
        <taxon>Hymenoptera</taxon>
        <taxon>Apocrita</taxon>
        <taxon>Aculeata</taxon>
        <taxon>Formicoidea</taxon>
        <taxon>Formicidae</taxon>
        <taxon>Formicinae</taxon>
        <taxon>Camponotus</taxon>
    </lineage>
</organism>
<dbReference type="InterPro" id="IPR012340">
    <property type="entry name" value="NA-bd_OB-fold"/>
</dbReference>
<dbReference type="SUPFAM" id="SSF50249">
    <property type="entry name" value="Nucleic acid-binding proteins"/>
    <property type="match status" value="1"/>
</dbReference>
<dbReference type="InterPro" id="IPR029710">
    <property type="entry name" value="LIG4"/>
</dbReference>
<evidence type="ECO:0000256" key="4">
    <source>
        <dbReference type="ARBA" id="ARBA00012727"/>
    </source>
</evidence>
<dbReference type="GO" id="GO:0003910">
    <property type="term" value="F:DNA ligase (ATP) activity"/>
    <property type="evidence" value="ECO:0007669"/>
    <property type="project" value="UniProtKB-EC"/>
</dbReference>
<dbReference type="Pfam" id="PF00533">
    <property type="entry name" value="BRCT"/>
    <property type="match status" value="1"/>
</dbReference>
<dbReference type="InterPro" id="IPR012308">
    <property type="entry name" value="DNA_ligase_ATP-dep_N"/>
</dbReference>
<protein>
    <recommendedName>
        <fullName evidence="5">DNA ligase 4</fullName>
        <ecNumber evidence="4">6.5.1.1</ecNumber>
    </recommendedName>
    <alternativeName>
        <fullName evidence="17">DNA ligase IV</fullName>
    </alternativeName>
    <alternativeName>
        <fullName evidence="16">Polydeoxyribonucleotide synthase [ATP] 4</fullName>
    </alternativeName>
</protein>
<dbReference type="Gene3D" id="1.10.3260.10">
    <property type="entry name" value="DNA ligase, ATP-dependent, N-terminal domain"/>
    <property type="match status" value="1"/>
</dbReference>
<dbReference type="OMA" id="EGIMIKH"/>
<evidence type="ECO:0000256" key="13">
    <source>
        <dbReference type="ARBA" id="ARBA00023172"/>
    </source>
</evidence>
<feature type="domain" description="ATP-dependent DNA ligase family profile" evidence="20">
    <location>
        <begin position="350"/>
        <end position="485"/>
    </location>
</feature>
<dbReference type="InterPro" id="IPR000977">
    <property type="entry name" value="DNA_ligase_ATP-dep"/>
</dbReference>
<keyword evidence="23" id="KW-1185">Reference proteome</keyword>
<dbReference type="Gene3D" id="3.40.50.10190">
    <property type="entry name" value="BRCT domain"/>
    <property type="match status" value="2"/>
</dbReference>
<evidence type="ECO:0000256" key="15">
    <source>
        <dbReference type="ARBA" id="ARBA00023242"/>
    </source>
</evidence>
<dbReference type="OrthoDB" id="151490at2759"/>
<dbReference type="InterPro" id="IPR036599">
    <property type="entry name" value="DNA_ligase_N_sf"/>
</dbReference>
<dbReference type="CDD" id="cd07968">
    <property type="entry name" value="OBF_DNA_ligase_IV"/>
    <property type="match status" value="1"/>
</dbReference>
<dbReference type="GO" id="GO:0006297">
    <property type="term" value="P:nucleotide-excision repair, DNA gap filling"/>
    <property type="evidence" value="ECO:0007669"/>
    <property type="project" value="TreeGrafter"/>
</dbReference>
<dbReference type="AlphaFoldDB" id="E2A5G0"/>
<evidence type="ECO:0000256" key="6">
    <source>
        <dbReference type="ARBA" id="ARBA00022598"/>
    </source>
</evidence>
<dbReference type="STRING" id="104421.E2A5G0"/>
<dbReference type="GO" id="GO:0071897">
    <property type="term" value="P:DNA biosynthetic process"/>
    <property type="evidence" value="ECO:0007669"/>
    <property type="project" value="InterPro"/>
</dbReference>
<evidence type="ECO:0000256" key="1">
    <source>
        <dbReference type="ARBA" id="ARBA00001946"/>
    </source>
</evidence>
<keyword evidence="13" id="KW-0233">DNA recombination</keyword>
<dbReference type="Pfam" id="PF11411">
    <property type="entry name" value="DNA_ligase_IV"/>
    <property type="match status" value="1"/>
</dbReference>
<dbReference type="GO" id="GO:0006310">
    <property type="term" value="P:DNA recombination"/>
    <property type="evidence" value="ECO:0007669"/>
    <property type="project" value="UniProtKB-KW"/>
</dbReference>
<dbReference type="InterPro" id="IPR044125">
    <property type="entry name" value="Adenylation_DNA_ligase_IV"/>
</dbReference>
<keyword evidence="6 22" id="KW-0436">Ligase</keyword>
<dbReference type="PROSITE" id="PS50172">
    <property type="entry name" value="BRCT"/>
    <property type="match status" value="2"/>
</dbReference>
<dbReference type="SUPFAM" id="SSF56091">
    <property type="entry name" value="DNA ligase/mRNA capping enzyme, catalytic domain"/>
    <property type="match status" value="1"/>
</dbReference>
<dbReference type="PANTHER" id="PTHR45997:SF1">
    <property type="entry name" value="DNA LIGASE 4"/>
    <property type="match status" value="1"/>
</dbReference>
<dbReference type="PROSITE" id="PS50160">
    <property type="entry name" value="DNA_LIGASE_A3"/>
    <property type="match status" value="1"/>
</dbReference>
<dbReference type="Gene3D" id="3.30.470.30">
    <property type="entry name" value="DNA ligase/mRNA capping enzyme"/>
    <property type="match status" value="1"/>
</dbReference>
<dbReference type="InterPro" id="IPR021536">
    <property type="entry name" value="DNA_ligase_IV_dom"/>
</dbReference>
<comment type="subcellular location">
    <subcellularLocation>
        <location evidence="2">Nucleus</location>
    </subcellularLocation>
</comment>
<evidence type="ECO:0000256" key="14">
    <source>
        <dbReference type="ARBA" id="ARBA00023204"/>
    </source>
</evidence>
<dbReference type="GO" id="GO:0005958">
    <property type="term" value="C:DNA-dependent protein kinase-DNA ligase 4 complex"/>
    <property type="evidence" value="ECO:0007669"/>
    <property type="project" value="TreeGrafter"/>
</dbReference>
<dbReference type="InterPro" id="IPR012309">
    <property type="entry name" value="DNA_ligase_ATP-dep_C"/>
</dbReference>
<evidence type="ECO:0000313" key="22">
    <source>
        <dbReference type="EMBL" id="EFN71325.1"/>
    </source>
</evidence>
<reference evidence="22 23" key="1">
    <citation type="journal article" date="2010" name="Science">
        <title>Genomic comparison of the ants Camponotus floridanus and Harpegnathos saltator.</title>
        <authorList>
            <person name="Bonasio R."/>
            <person name="Zhang G."/>
            <person name="Ye C."/>
            <person name="Mutti N.S."/>
            <person name="Fang X."/>
            <person name="Qin N."/>
            <person name="Donahue G."/>
            <person name="Yang P."/>
            <person name="Li Q."/>
            <person name="Li C."/>
            <person name="Zhang P."/>
            <person name="Huang Z."/>
            <person name="Berger S.L."/>
            <person name="Reinberg D."/>
            <person name="Wang J."/>
            <person name="Liebig J."/>
        </authorList>
    </citation>
    <scope>NUCLEOTIDE SEQUENCE [LARGE SCALE GENOMIC DNA]</scope>
    <source>
        <strain evidence="23">C129</strain>
    </source>
</reference>
<dbReference type="GO" id="GO:0005524">
    <property type="term" value="F:ATP binding"/>
    <property type="evidence" value="ECO:0007669"/>
    <property type="project" value="UniProtKB-KW"/>
</dbReference>
<dbReference type="InterPro" id="IPR001357">
    <property type="entry name" value="BRCT_dom"/>
</dbReference>
<dbReference type="InParanoid" id="E2A5G0"/>
<dbReference type="EC" id="6.5.1.1" evidence="4"/>
<keyword evidence="14" id="KW-0234">DNA repair</keyword>
<evidence type="ECO:0000256" key="16">
    <source>
        <dbReference type="ARBA" id="ARBA00030676"/>
    </source>
</evidence>
<evidence type="ECO:0000259" key="20">
    <source>
        <dbReference type="PROSITE" id="PS50160"/>
    </source>
</evidence>
<gene>
    <name evidence="22" type="ORF">EAG_05598</name>
</gene>
<keyword evidence="7" id="KW-0479">Metal-binding</keyword>
<dbReference type="GO" id="GO:0046872">
    <property type="term" value="F:metal ion binding"/>
    <property type="evidence" value="ECO:0007669"/>
    <property type="project" value="UniProtKB-KW"/>
</dbReference>
<dbReference type="Pfam" id="PF04679">
    <property type="entry name" value="DNA_ligase_A_C"/>
    <property type="match status" value="1"/>
</dbReference>
<feature type="domain" description="BRCT" evidence="21">
    <location>
        <begin position="645"/>
        <end position="735"/>
    </location>
</feature>
<dbReference type="InterPro" id="IPR012310">
    <property type="entry name" value="DNA_ligase_ATP-dep_cent"/>
</dbReference>
<evidence type="ECO:0000256" key="5">
    <source>
        <dbReference type="ARBA" id="ARBA00022073"/>
    </source>
</evidence>
<dbReference type="Gene3D" id="2.40.50.140">
    <property type="entry name" value="Nucleic acid-binding proteins"/>
    <property type="match status" value="1"/>
</dbReference>
<dbReference type="InterPro" id="IPR036420">
    <property type="entry name" value="BRCT_dom_sf"/>
</dbReference>
<evidence type="ECO:0000256" key="7">
    <source>
        <dbReference type="ARBA" id="ARBA00022723"/>
    </source>
</evidence>
<evidence type="ECO:0000256" key="9">
    <source>
        <dbReference type="ARBA" id="ARBA00022741"/>
    </source>
</evidence>
<dbReference type="Pfam" id="PF04675">
    <property type="entry name" value="DNA_ligase_A_N"/>
    <property type="match status" value="1"/>
</dbReference>
<comment type="cofactor">
    <cofactor evidence="1">
        <name>Mg(2+)</name>
        <dbReference type="ChEBI" id="CHEBI:18420"/>
    </cofactor>
</comment>
<sequence>MATLDAKIEFKQLCDILENVTKAQGVKKKAQILQTFIDFCRNIGNKLKTEYPELDVSLYPILRLILVDLERERGPHNLKQASLAKLYANVYGFMKNSDNYKKLANYREPASGKFIGSDFAERAYCILDKRLPKTSTGFTIARINIFLDDISKKNVTMQEKIETFRVLFRQITGFEMKWITRIVLKDLRLGIGTKRILEIYHQDANEKFLVTNDLREICNQLHDPKTKIKCGIQIFSHFKPMLLERCDIKNIEKLFRDNDLYYVQTKYDGERSQLHMKDGKFKYFTRRGYDITKNSGYGETGSSGFLTGVFTRRLNPNCHSFILDGELMGWHKEKGIFGTKGMNFDVKNLSANSHHQPCFVAFDIILHNNILLVDEPYKNRVKLLNDIFTEEEGSLIVCRSSLISNREELIEAFNERLRDNEEGLVIKKHDMKYKPNVRDGGGCYKIKAEYSDNLVQDIDLIILGGYYGEGKYTGIIKSFMVGVAASTSNKEGNPSRLLAVVSVSSGIGDQMLRDLQTKFASHWIKERPENVTGPKKEQPDVWIRPENSIILKIRATEMIRSNEYPIGYSLRFPRVVDIRMDKPWYSPCTSSELLLLVKNKGMIQKLTKREATLHDVDEAPVAKLQKTVSRNKSIEYNVYNGQIVLLTRLLDGKEICVINGTDELAKEQIEEILQQHSARIVQNPMNTTFCVIVGNNRTIRGKEVVDSGKYDVVTLDWFKRVTNQSNWASLGDFLPWELLCSRDKTKHRLTENYDEYYDNFIVDADEETLRRSFDKIGKPLADQFTVEQGKNLDKELFNENASPYSLFRDIIGFFENQSCCAKFKFRFMSGMIKDNIDNFVTHIFVEDNETDTVRNLKVDDLTSVKIVKCKWIEECFRSGQLCDITNYLIDY</sequence>
<dbReference type="CDD" id="cd07903">
    <property type="entry name" value="Adenylation_DNA_ligase_IV"/>
    <property type="match status" value="1"/>
</dbReference>
<evidence type="ECO:0000259" key="21">
    <source>
        <dbReference type="PROSITE" id="PS50172"/>
    </source>
</evidence>
<evidence type="ECO:0000256" key="2">
    <source>
        <dbReference type="ARBA" id="ARBA00004123"/>
    </source>
</evidence>
<keyword evidence="9" id="KW-0547">Nucleotide-binding</keyword>
<keyword evidence="12" id="KW-0460">Magnesium</keyword>
<dbReference type="GO" id="GO:0006303">
    <property type="term" value="P:double-strand break repair via nonhomologous end joining"/>
    <property type="evidence" value="ECO:0007669"/>
    <property type="project" value="TreeGrafter"/>
</dbReference>
<dbReference type="Proteomes" id="UP000000311">
    <property type="component" value="Unassembled WGS sequence"/>
</dbReference>
<accession>E2A5G0</accession>
<dbReference type="FunCoup" id="E2A5G0">
    <property type="interactions" value="854"/>
</dbReference>
<comment type="similarity">
    <text evidence="3 19">Belongs to the ATP-dependent DNA ligase family.</text>
</comment>
<dbReference type="NCBIfam" id="TIGR00574">
    <property type="entry name" value="dnl1"/>
    <property type="match status" value="1"/>
</dbReference>
<dbReference type="SUPFAM" id="SSF52113">
    <property type="entry name" value="BRCT domain"/>
    <property type="match status" value="2"/>
</dbReference>
<evidence type="ECO:0000256" key="17">
    <source>
        <dbReference type="ARBA" id="ARBA00031942"/>
    </source>
</evidence>
<evidence type="ECO:0000256" key="10">
    <source>
        <dbReference type="ARBA" id="ARBA00022763"/>
    </source>
</evidence>
<evidence type="ECO:0000256" key="19">
    <source>
        <dbReference type="RuleBase" id="RU004196"/>
    </source>
</evidence>
<name>E2A5G0_CAMFO</name>